<gene>
    <name evidence="3" type="ORF">GCM10019016_066360</name>
</gene>
<feature type="region of interest" description="Disordered" evidence="1">
    <location>
        <begin position="23"/>
        <end position="77"/>
    </location>
</feature>
<proteinExistence type="predicted"/>
<feature type="signal peptide" evidence="2">
    <location>
        <begin position="1"/>
        <end position="23"/>
    </location>
</feature>
<evidence type="ECO:0000313" key="3">
    <source>
        <dbReference type="EMBL" id="GAA3499532.1"/>
    </source>
</evidence>
<keyword evidence="2" id="KW-0732">Signal</keyword>
<evidence type="ECO:0008006" key="5">
    <source>
        <dbReference type="Google" id="ProtNLM"/>
    </source>
</evidence>
<keyword evidence="4" id="KW-1185">Reference proteome</keyword>
<evidence type="ECO:0000256" key="1">
    <source>
        <dbReference type="SAM" id="MobiDB-lite"/>
    </source>
</evidence>
<dbReference type="EMBL" id="BAAAXF010000047">
    <property type="protein sequence ID" value="GAA3499532.1"/>
    <property type="molecule type" value="Genomic_DNA"/>
</dbReference>
<protein>
    <recommendedName>
        <fullName evidence="5">Lipoprotein</fullName>
    </recommendedName>
</protein>
<sequence length="219" mass="23709">MNRRPTLLAALALTATAALTLSACGSDDDSPAKDSDTIAGADTGDKKSPSPATSAPASDDRPKIELPSDLSYTFDWPKTGDKEKDAVLADSEQSIKAVDQAIVKQNALDKAYLYYYEGEAAAETQRFVQDYVDHKAAVTGSYRFYAPEVNVGKDGTASLSYCEDQGKAFVKYLETNKIKKTEVTAKSYVIYHTSLKKNDKGVWVIQKIVSQSGSAKCQP</sequence>
<dbReference type="PROSITE" id="PS51257">
    <property type="entry name" value="PROKAR_LIPOPROTEIN"/>
    <property type="match status" value="1"/>
</dbReference>
<dbReference type="Proteomes" id="UP001501455">
    <property type="component" value="Unassembled WGS sequence"/>
</dbReference>
<evidence type="ECO:0000313" key="4">
    <source>
        <dbReference type="Proteomes" id="UP001501455"/>
    </source>
</evidence>
<feature type="chain" id="PRO_5046966067" description="Lipoprotein" evidence="2">
    <location>
        <begin position="24"/>
        <end position="219"/>
    </location>
</feature>
<accession>A0ABP6TWP0</accession>
<dbReference type="RefSeq" id="WP_193459064.1">
    <property type="nucleotide sequence ID" value="NZ_BAAAXF010000047.1"/>
</dbReference>
<name>A0ABP6TWP0_9ACTN</name>
<reference evidence="4" key="1">
    <citation type="journal article" date="2019" name="Int. J. Syst. Evol. Microbiol.">
        <title>The Global Catalogue of Microorganisms (GCM) 10K type strain sequencing project: providing services to taxonomists for standard genome sequencing and annotation.</title>
        <authorList>
            <consortium name="The Broad Institute Genomics Platform"/>
            <consortium name="The Broad Institute Genome Sequencing Center for Infectious Disease"/>
            <person name="Wu L."/>
            <person name="Ma J."/>
        </authorList>
    </citation>
    <scope>NUCLEOTIDE SEQUENCE [LARGE SCALE GENOMIC DNA]</scope>
    <source>
        <strain evidence="4">JCM 4816</strain>
    </source>
</reference>
<organism evidence="3 4">
    <name type="scientific">Streptomyces prasinosporus</name>
    <dbReference type="NCBI Taxonomy" id="68256"/>
    <lineage>
        <taxon>Bacteria</taxon>
        <taxon>Bacillati</taxon>
        <taxon>Actinomycetota</taxon>
        <taxon>Actinomycetes</taxon>
        <taxon>Kitasatosporales</taxon>
        <taxon>Streptomycetaceae</taxon>
        <taxon>Streptomyces</taxon>
        <taxon>Streptomyces albogriseolus group</taxon>
    </lineage>
</organism>
<comment type="caution">
    <text evidence="3">The sequence shown here is derived from an EMBL/GenBank/DDBJ whole genome shotgun (WGS) entry which is preliminary data.</text>
</comment>
<evidence type="ECO:0000256" key="2">
    <source>
        <dbReference type="SAM" id="SignalP"/>
    </source>
</evidence>